<protein>
    <recommendedName>
        <fullName evidence="3">Retrotransposon Copia-like N-terminal domain-containing protein</fullName>
    </recommendedName>
</protein>
<sequence>MANTGGSAPPVFADLAKFNRSNWVIWSGLIKIAADLRGVYGYLDGSIANPSTITPNPLTIAIPALPPVAATTPQTATQTEQITPTQTPIETPWESITPSSTEWRVRNAWAMGLLIYNTNDPVGLGITIHSSAADAWKLYVETYQVASEVAILNAEMDLRNMTYADGQDFVEFISRIRTKWSNVTALGASINDKAFRTIILNALPRSWDSIVATLYTTQSSRDAINQLMTHWS</sequence>
<dbReference type="AlphaFoldDB" id="A0A8H7C5G5"/>
<gene>
    <name evidence="1" type="ORF">Agabi119p4_9215</name>
</gene>
<evidence type="ECO:0000313" key="1">
    <source>
        <dbReference type="EMBL" id="KAF7762622.1"/>
    </source>
</evidence>
<dbReference type="Proteomes" id="UP000629468">
    <property type="component" value="Unassembled WGS sequence"/>
</dbReference>
<reference evidence="1 2" key="1">
    <citation type="journal article" name="Sci. Rep.">
        <title>Telomere-to-telomere assembled and centromere annotated genomes of the two main subspecies of the button mushroom Agaricus bisporus reveal especially polymorphic chromosome ends.</title>
        <authorList>
            <person name="Sonnenberg A.S.M."/>
            <person name="Sedaghat-Telgerd N."/>
            <person name="Lavrijssen B."/>
            <person name="Ohm R.A."/>
            <person name="Hendrickx P.M."/>
            <person name="Scholtmeijer K."/>
            <person name="Baars J.J.P."/>
            <person name="van Peer A."/>
        </authorList>
    </citation>
    <scope>NUCLEOTIDE SEQUENCE [LARGE SCALE GENOMIC DNA]</scope>
    <source>
        <strain evidence="1 2">H119_p4</strain>
    </source>
</reference>
<accession>A0A8H7C5G5</accession>
<evidence type="ECO:0000313" key="2">
    <source>
        <dbReference type="Proteomes" id="UP000629468"/>
    </source>
</evidence>
<organism evidence="1 2">
    <name type="scientific">Agaricus bisporus var. burnettii</name>
    <dbReference type="NCBI Taxonomy" id="192524"/>
    <lineage>
        <taxon>Eukaryota</taxon>
        <taxon>Fungi</taxon>
        <taxon>Dikarya</taxon>
        <taxon>Basidiomycota</taxon>
        <taxon>Agaricomycotina</taxon>
        <taxon>Agaricomycetes</taxon>
        <taxon>Agaricomycetidae</taxon>
        <taxon>Agaricales</taxon>
        <taxon>Agaricineae</taxon>
        <taxon>Agaricaceae</taxon>
        <taxon>Agaricus</taxon>
    </lineage>
</organism>
<dbReference type="Pfam" id="PF14223">
    <property type="entry name" value="Retrotran_gag_2"/>
    <property type="match status" value="1"/>
</dbReference>
<dbReference type="EMBL" id="JABXXO010000012">
    <property type="protein sequence ID" value="KAF7762622.1"/>
    <property type="molecule type" value="Genomic_DNA"/>
</dbReference>
<comment type="caution">
    <text evidence="1">The sequence shown here is derived from an EMBL/GenBank/DDBJ whole genome shotgun (WGS) entry which is preliminary data.</text>
</comment>
<name>A0A8H7C5G5_AGABI</name>
<evidence type="ECO:0008006" key="3">
    <source>
        <dbReference type="Google" id="ProtNLM"/>
    </source>
</evidence>
<proteinExistence type="predicted"/>